<evidence type="ECO:0000256" key="2">
    <source>
        <dbReference type="SAM" id="Phobius"/>
    </source>
</evidence>
<feature type="domain" description="Fibronectin type-III" evidence="4">
    <location>
        <begin position="940"/>
        <end position="1033"/>
    </location>
</feature>
<dbReference type="SMART" id="SM01411">
    <property type="entry name" value="Ephrin_rec_like"/>
    <property type="match status" value="1"/>
</dbReference>
<dbReference type="InterPro" id="IPR013783">
    <property type="entry name" value="Ig-like_fold"/>
</dbReference>
<dbReference type="OrthoDB" id="10253954at2759"/>
<dbReference type="PANTHER" id="PTHR13817:SF166">
    <property type="entry name" value="NEURONAL IGCAM-RELATED"/>
    <property type="match status" value="1"/>
</dbReference>
<feature type="signal peptide" evidence="3">
    <location>
        <begin position="1"/>
        <end position="28"/>
    </location>
</feature>
<organism evidence="5 6">
    <name type="scientific">Anaeramoeba ignava</name>
    <name type="common">Anaerobic marine amoeba</name>
    <dbReference type="NCBI Taxonomy" id="1746090"/>
    <lineage>
        <taxon>Eukaryota</taxon>
        <taxon>Metamonada</taxon>
        <taxon>Anaeramoebidae</taxon>
        <taxon>Anaeramoeba</taxon>
    </lineage>
</organism>
<name>A0A9Q0LQN6_ANAIG</name>
<feature type="domain" description="Fibronectin type-III" evidence="4">
    <location>
        <begin position="732"/>
        <end position="833"/>
    </location>
</feature>
<keyword evidence="1" id="KW-0677">Repeat</keyword>
<dbReference type="SUPFAM" id="SSF49265">
    <property type="entry name" value="Fibronectin type III"/>
    <property type="match status" value="8"/>
</dbReference>
<keyword evidence="2" id="KW-0472">Membrane</keyword>
<dbReference type="CDD" id="cd00063">
    <property type="entry name" value="FN3"/>
    <property type="match status" value="12"/>
</dbReference>
<dbReference type="Pfam" id="PF00041">
    <property type="entry name" value="fn3"/>
    <property type="match status" value="9"/>
</dbReference>
<keyword evidence="2" id="KW-1133">Transmembrane helix</keyword>
<gene>
    <name evidence="5" type="ORF">M0811_00517</name>
</gene>
<feature type="domain" description="Fibronectin type-III" evidence="4">
    <location>
        <begin position="1413"/>
        <end position="1509"/>
    </location>
</feature>
<evidence type="ECO:0000313" key="6">
    <source>
        <dbReference type="Proteomes" id="UP001149090"/>
    </source>
</evidence>
<keyword evidence="2" id="KW-0812">Transmembrane</keyword>
<keyword evidence="6" id="KW-1185">Reference proteome</keyword>
<dbReference type="SUPFAM" id="SSF51126">
    <property type="entry name" value="Pectin lyase-like"/>
    <property type="match status" value="1"/>
</dbReference>
<feature type="domain" description="Fibronectin type-III" evidence="4">
    <location>
        <begin position="1034"/>
        <end position="1130"/>
    </location>
</feature>
<dbReference type="PROSITE" id="PS50853">
    <property type="entry name" value="FN3"/>
    <property type="match status" value="12"/>
</dbReference>
<dbReference type="SMART" id="SM00060">
    <property type="entry name" value="FN3"/>
    <property type="match status" value="12"/>
</dbReference>
<dbReference type="InterPro" id="IPR003961">
    <property type="entry name" value="FN3_dom"/>
</dbReference>
<feature type="domain" description="Fibronectin type-III" evidence="4">
    <location>
        <begin position="538"/>
        <end position="634"/>
    </location>
</feature>
<feature type="domain" description="Fibronectin type-III" evidence="4">
    <location>
        <begin position="1231"/>
        <end position="1326"/>
    </location>
</feature>
<evidence type="ECO:0000256" key="1">
    <source>
        <dbReference type="ARBA" id="ARBA00022737"/>
    </source>
</evidence>
<dbReference type="InterPro" id="IPR050964">
    <property type="entry name" value="Striated_Muscle_Regulatory"/>
</dbReference>
<evidence type="ECO:0000256" key="3">
    <source>
        <dbReference type="SAM" id="SignalP"/>
    </source>
</evidence>
<comment type="caution">
    <text evidence="5">The sequence shown here is derived from an EMBL/GenBank/DDBJ whole genome shotgun (WGS) entry which is preliminary data.</text>
</comment>
<dbReference type="Gene3D" id="2.60.40.10">
    <property type="entry name" value="Immunoglobulins"/>
    <property type="match status" value="12"/>
</dbReference>
<evidence type="ECO:0000313" key="5">
    <source>
        <dbReference type="EMBL" id="KAJ5077197.1"/>
    </source>
</evidence>
<feature type="domain" description="Fibronectin type-III" evidence="4">
    <location>
        <begin position="838"/>
        <end position="935"/>
    </location>
</feature>
<keyword evidence="3" id="KW-0732">Signal</keyword>
<reference evidence="5" key="1">
    <citation type="submission" date="2022-10" db="EMBL/GenBank/DDBJ databases">
        <title>Novel sulphate-reducing endosymbionts in the free-living metamonad Anaeramoeba.</title>
        <authorList>
            <person name="Jerlstrom-Hultqvist J."/>
            <person name="Cepicka I."/>
            <person name="Gallot-Lavallee L."/>
            <person name="Salas-Leiva D."/>
            <person name="Curtis B.A."/>
            <person name="Zahonova K."/>
            <person name="Pipaliya S."/>
            <person name="Dacks J."/>
            <person name="Roger A.J."/>
        </authorList>
    </citation>
    <scope>NUCLEOTIDE SEQUENCE</scope>
    <source>
        <strain evidence="5">BMAN</strain>
    </source>
</reference>
<feature type="domain" description="Fibronectin type-III" evidence="4">
    <location>
        <begin position="350"/>
        <end position="439"/>
    </location>
</feature>
<dbReference type="InterPro" id="IPR011050">
    <property type="entry name" value="Pectin_lyase_fold/virulence"/>
</dbReference>
<dbReference type="Proteomes" id="UP001149090">
    <property type="component" value="Unassembled WGS sequence"/>
</dbReference>
<feature type="transmembrane region" description="Helical" evidence="2">
    <location>
        <begin position="1518"/>
        <end position="1540"/>
    </location>
</feature>
<feature type="domain" description="Fibronectin type-III" evidence="4">
    <location>
        <begin position="1328"/>
        <end position="1412"/>
    </location>
</feature>
<accession>A0A9Q0LQN6</accession>
<feature type="domain" description="Fibronectin type-III" evidence="4">
    <location>
        <begin position="441"/>
        <end position="536"/>
    </location>
</feature>
<dbReference type="EMBL" id="JAPDFW010000059">
    <property type="protein sequence ID" value="KAJ5077197.1"/>
    <property type="molecule type" value="Genomic_DNA"/>
</dbReference>
<dbReference type="PANTHER" id="PTHR13817">
    <property type="entry name" value="TITIN"/>
    <property type="match status" value="1"/>
</dbReference>
<feature type="domain" description="Fibronectin type-III" evidence="4">
    <location>
        <begin position="1132"/>
        <end position="1229"/>
    </location>
</feature>
<protein>
    <submittedName>
        <fullName evidence="5">Titin</fullName>
    </submittedName>
</protein>
<sequence length="1603" mass="177188">MKNPKLIIFFGITLIFTIFSISTSKTNSNNNEEVIKLERILANYKFDDTSYTCTKYIAQSFGSDGNNCESYETACATIEKGLSVSGNSDTVCVYPGHYYLSQTIDRWDVWWDIVSIGGPDVTILDGGNARQCMYVHDSSSPLVDGFTFQNCNSDKGGAIQFYCLIVNWYPVLRNSKLINNRASKGGAIYNGLCSTELTNVLIKDNYASSSGGGLYCSIDFGLIHNNIDWTNVVIVDNTGNGQKNIEDNSLWWSSYSCKYNGNRVYDCNDCYNGGNCQPNGQCVCLAGSSLPTPTCPFCVAGTYSTSTNSASCTQCNQNTYNTGTGNTGCSSCPGGTTNSGNGKTECTPTQMSQPTFDSQTPTSFRLLWGNPPNFSVLGYKVKYTPYGESNWIEVTLVGDVHQYTISNLYSGNYLTQVAGYNNEGTGVWTLETAASTLSAIPPSPPSISEDLSWESSTSFGITWGNASNGGSPLIGYDLWFHKAGNQTWNTYSFEVDIHSFHITSILSGEYIVKVRAKSELFIGDFSSDFSIWTDPATCPSVITSLNEINHTSDSISINWLAPQSNGGSEITNYQIAFLKIPEINWNYQLVSPDVLEATIPNLDYANYTIAIRALNSITPEADLSYNLTIETDPSTIPSPVNSISQTGKTSSSISISWIKPSNGGSTIIGYKIWYKYENATPSEDFYSIDLFSTNLYYTLTSLLSGTYTIKMQSNNSVGFSNNGTEFIMNTNPPSPPGIMDKPYKISSSPTSITLGWFIPNDQGGDEVKAYKIQYKLSNDSIFTDVINIMNTSLSCIIGNLESETSYDFEIKAYNDAGWSYYWSDIATISTDDSTIPDKISIPSLINSTSTSLGIEWEKPGNGGSDITSYNLYYKLTSDTFWNEILIDLEGNPSPSINDYILNNIYSGNYSIKISATNQNGEGATSDVIVFSTLQPTSPSPISNLLFINSTSTSIYMSWNQPISSGGKPILYFIIEYKGLSSNGSNGNISTNEVVSEYNLTNLLSDSYNITVYSINSIGESEGILVLMNTLSPNIPDIITGLTQISATSTSITIKWDKPNDNGRTIINYIFSFTPYSTNITQYIQIEPPTSGYQYQFNSLLSGTFDISISSINEIGQSNYSETLIASTSQPTTPKQMEQVNATTLSSTSIKVNWKKPNNGGLNITSYILSYRFSNLSIQNSTQIEINSTENEYNISNLISGEYSISMKAINPIGECNEWSEDKNISTYSAEVPFKVEELIPIEIRRTYLILSWNEPNNGGRYIDGYNVTCIEDNNLTNSIQIQVNTNQGSFYNLTTQTNYTIIIIPFNSIGFGNSSNFSISTQTFAPSQVEGIFLKNLESYSAVIGWENLNDPDITTYTVLLDTGFNRTNFISDLFSFDNLIPFTNYSVKVRAEINEYFGEWSKPFQFETNKTIPEQIKELYNTKKSYNSLSIEWNKPRINAESIIQYEIKSIKNENENENETSETFTTINSGVVANLSSSTNYSIEVRSTNEIGYSIWSNKFYFKTDSEPSTTSKTGLYAGLGTSFGALAVVGGVAFYWYKKRKVVKVTPSVTVYSVNDIDEPLLGDENEMNDQGNIDDIVMETVNTEKDLYLQSIDENDSKK</sequence>
<proteinExistence type="predicted"/>
<evidence type="ECO:0000259" key="4">
    <source>
        <dbReference type="PROSITE" id="PS50853"/>
    </source>
</evidence>
<dbReference type="InterPro" id="IPR036116">
    <property type="entry name" value="FN3_sf"/>
</dbReference>
<feature type="domain" description="Fibronectin type-III" evidence="4">
    <location>
        <begin position="636"/>
        <end position="730"/>
    </location>
</feature>
<feature type="chain" id="PRO_5040411680" evidence="3">
    <location>
        <begin position="29"/>
        <end position="1603"/>
    </location>
</feature>